<evidence type="ECO:0000256" key="2">
    <source>
        <dbReference type="ARBA" id="ARBA00022679"/>
    </source>
</evidence>
<dbReference type="SUPFAM" id="SSF53448">
    <property type="entry name" value="Nucleotide-diphospho-sugar transferases"/>
    <property type="match status" value="1"/>
</dbReference>
<keyword evidence="4" id="KW-1133">Transmembrane helix</keyword>
<dbReference type="HOGENOM" id="CLU_559518_0_0_1"/>
<keyword evidence="4" id="KW-0812">Transmembrane</keyword>
<evidence type="ECO:0000256" key="4">
    <source>
        <dbReference type="SAM" id="Phobius"/>
    </source>
</evidence>
<dbReference type="GeneID" id="17263157"/>
<accession>A0A0D3J0H3</accession>
<feature type="region of interest" description="Disordered" evidence="3">
    <location>
        <begin position="1"/>
        <end position="21"/>
    </location>
</feature>
<dbReference type="EnsemblProtists" id="EOD17008">
    <property type="protein sequence ID" value="EOD17008"/>
    <property type="gene ID" value="EMIHUDRAFT_244582"/>
</dbReference>
<name>A0A0D3J0H3_EMIH1</name>
<feature type="compositionally biased region" description="Basic and acidic residues" evidence="3">
    <location>
        <begin position="1"/>
        <end position="10"/>
    </location>
</feature>
<protein>
    <recommendedName>
        <fullName evidence="5">Glycosyltransferase 2-like domain-containing protein</fullName>
    </recommendedName>
</protein>
<evidence type="ECO:0000313" key="6">
    <source>
        <dbReference type="EnsemblProtists" id="EOD17008"/>
    </source>
</evidence>
<dbReference type="InterPro" id="IPR001173">
    <property type="entry name" value="Glyco_trans_2-like"/>
</dbReference>
<reference evidence="7" key="1">
    <citation type="journal article" date="2013" name="Nature">
        <title>Pan genome of the phytoplankton Emiliania underpins its global distribution.</title>
        <authorList>
            <person name="Read B.A."/>
            <person name="Kegel J."/>
            <person name="Klute M.J."/>
            <person name="Kuo A."/>
            <person name="Lefebvre S.C."/>
            <person name="Maumus F."/>
            <person name="Mayer C."/>
            <person name="Miller J."/>
            <person name="Monier A."/>
            <person name="Salamov A."/>
            <person name="Young J."/>
            <person name="Aguilar M."/>
            <person name="Claverie J.M."/>
            <person name="Frickenhaus S."/>
            <person name="Gonzalez K."/>
            <person name="Herman E.K."/>
            <person name="Lin Y.C."/>
            <person name="Napier J."/>
            <person name="Ogata H."/>
            <person name="Sarno A.F."/>
            <person name="Shmutz J."/>
            <person name="Schroeder D."/>
            <person name="de Vargas C."/>
            <person name="Verret F."/>
            <person name="von Dassow P."/>
            <person name="Valentin K."/>
            <person name="Van de Peer Y."/>
            <person name="Wheeler G."/>
            <person name="Dacks J.B."/>
            <person name="Delwiche C.F."/>
            <person name="Dyhrman S.T."/>
            <person name="Glockner G."/>
            <person name="John U."/>
            <person name="Richards T."/>
            <person name="Worden A.Z."/>
            <person name="Zhang X."/>
            <person name="Grigoriev I.V."/>
            <person name="Allen A.E."/>
            <person name="Bidle K."/>
            <person name="Borodovsky M."/>
            <person name="Bowler C."/>
            <person name="Brownlee C."/>
            <person name="Cock J.M."/>
            <person name="Elias M."/>
            <person name="Gladyshev V.N."/>
            <person name="Groth M."/>
            <person name="Guda C."/>
            <person name="Hadaegh A."/>
            <person name="Iglesias-Rodriguez M.D."/>
            <person name="Jenkins J."/>
            <person name="Jones B.M."/>
            <person name="Lawson T."/>
            <person name="Leese F."/>
            <person name="Lindquist E."/>
            <person name="Lobanov A."/>
            <person name="Lomsadze A."/>
            <person name="Malik S.B."/>
            <person name="Marsh M.E."/>
            <person name="Mackinder L."/>
            <person name="Mock T."/>
            <person name="Mueller-Roeber B."/>
            <person name="Pagarete A."/>
            <person name="Parker M."/>
            <person name="Probert I."/>
            <person name="Quesneville H."/>
            <person name="Raines C."/>
            <person name="Rensing S.A."/>
            <person name="Riano-Pachon D.M."/>
            <person name="Richier S."/>
            <person name="Rokitta S."/>
            <person name="Shiraiwa Y."/>
            <person name="Soanes D.M."/>
            <person name="van der Giezen M."/>
            <person name="Wahlund T.M."/>
            <person name="Williams B."/>
            <person name="Wilson W."/>
            <person name="Wolfe G."/>
            <person name="Wurch L.L."/>
        </authorList>
    </citation>
    <scope>NUCLEOTIDE SEQUENCE</scope>
</reference>
<evidence type="ECO:0000313" key="7">
    <source>
        <dbReference type="Proteomes" id="UP000013827"/>
    </source>
</evidence>
<reference evidence="6" key="2">
    <citation type="submission" date="2024-10" db="UniProtKB">
        <authorList>
            <consortium name="EnsemblProtists"/>
        </authorList>
    </citation>
    <scope>IDENTIFICATION</scope>
</reference>
<keyword evidence="7" id="KW-1185">Reference proteome</keyword>
<dbReference type="PANTHER" id="PTHR43630">
    <property type="entry name" value="POLY-BETA-1,6-N-ACETYL-D-GLUCOSAMINE SYNTHASE"/>
    <property type="match status" value="1"/>
</dbReference>
<feature type="transmembrane region" description="Helical" evidence="4">
    <location>
        <begin position="404"/>
        <end position="424"/>
    </location>
</feature>
<dbReference type="GO" id="GO:0016757">
    <property type="term" value="F:glycosyltransferase activity"/>
    <property type="evidence" value="ECO:0007669"/>
    <property type="project" value="UniProtKB-KW"/>
</dbReference>
<evidence type="ECO:0000259" key="5">
    <source>
        <dbReference type="Pfam" id="PF13632"/>
    </source>
</evidence>
<dbReference type="AlphaFoldDB" id="A0A0D3J0H3"/>
<sequence length="488" mass="55123">MRAIGRKGDVSEGSGENGSGLGQRVAEARIVAVRAGVSGCAVGAQWSAHLAVVANGLQKAVEVNLYRFRTPLESGPSKNSLMRNIFLVVLTEIRRRRLGKTVGVGAEGAFVNDDSEVVEVDRPPWEEPMPGIHDAVTDKGVLPRSHKQAATNFPADLHVTGSTTKCDNCNFALDQIRTEWAIFLDADTLFSTQTLIYASHLSSSTTFDFWQGRMVNPKSDVQGVFPFGAVTCMYDSDCMPNDAPIFYKFGHVPFSGRGGLWRVSVLRKVGFDHRTVGEDYDASFRAYFLYGHRGSLAPNMIFQERCPGNMTDLLRQRKRWVNADFERMVSSTWMARSYYVPRVEVFFGLLPMNIKMKMPFESWPRRTLKLTTSPILLYYGFWLGSPETGSPWFERFQRAPLFPILMMFASIILPYLVWTIRYIAATQVSLYKPRVQYLLLSPIAAFLFRQFEIYCAIEGMHRWLWGKFVFDCTPRSPSTPARQTVLSA</sequence>
<evidence type="ECO:0000256" key="3">
    <source>
        <dbReference type="SAM" id="MobiDB-lite"/>
    </source>
</evidence>
<dbReference type="KEGG" id="ehx:EMIHUDRAFT_244582"/>
<dbReference type="RefSeq" id="XP_005769437.1">
    <property type="nucleotide sequence ID" value="XM_005769380.1"/>
</dbReference>
<keyword evidence="2" id="KW-0808">Transferase</keyword>
<organism evidence="6 7">
    <name type="scientific">Emiliania huxleyi (strain CCMP1516)</name>
    <dbReference type="NCBI Taxonomy" id="280463"/>
    <lineage>
        <taxon>Eukaryota</taxon>
        <taxon>Haptista</taxon>
        <taxon>Haptophyta</taxon>
        <taxon>Prymnesiophyceae</taxon>
        <taxon>Isochrysidales</taxon>
        <taxon>Noelaerhabdaceae</taxon>
        <taxon>Emiliania</taxon>
    </lineage>
</organism>
<dbReference type="InterPro" id="IPR029044">
    <property type="entry name" value="Nucleotide-diphossugar_trans"/>
</dbReference>
<feature type="domain" description="Glycosyltransferase 2-like" evidence="5">
    <location>
        <begin position="180"/>
        <end position="384"/>
    </location>
</feature>
<keyword evidence="1" id="KW-0328">Glycosyltransferase</keyword>
<dbReference type="Gene3D" id="3.90.550.10">
    <property type="entry name" value="Spore Coat Polysaccharide Biosynthesis Protein SpsA, Chain A"/>
    <property type="match status" value="1"/>
</dbReference>
<proteinExistence type="predicted"/>
<keyword evidence="4" id="KW-0472">Membrane</keyword>
<dbReference type="PANTHER" id="PTHR43630:SF1">
    <property type="entry name" value="POLY-BETA-1,6-N-ACETYL-D-GLUCOSAMINE SYNTHASE"/>
    <property type="match status" value="1"/>
</dbReference>
<evidence type="ECO:0000256" key="1">
    <source>
        <dbReference type="ARBA" id="ARBA00022676"/>
    </source>
</evidence>
<dbReference type="PaxDb" id="2903-EOD17008"/>
<dbReference type="Proteomes" id="UP000013827">
    <property type="component" value="Unassembled WGS sequence"/>
</dbReference>
<dbReference type="Pfam" id="PF13632">
    <property type="entry name" value="Glyco_trans_2_3"/>
    <property type="match status" value="1"/>
</dbReference>